<comment type="caution">
    <text evidence="4">The sequence shown here is derived from an EMBL/GenBank/DDBJ whole genome shotgun (WGS) entry which is preliminary data.</text>
</comment>
<dbReference type="PANTHER" id="PTHR33841">
    <property type="entry name" value="DNA METHYLTRANSFERASE YEEA-RELATED"/>
    <property type="match status" value="1"/>
</dbReference>
<accession>A3ZZ96</accession>
<sequence length="499" mass="55479">MEATKTKQGQNEFGDFQTPAALAAEVCQLLAAQDFHPATIIEPTCGQGAFVHAALTHFPTAAVIGVEINRRYVKQLLHSLGGAHGASRATIEHGDFFAVDWQAKLRDYRQPILVLGNPPWVTNSQQAVFQSANLPAKSNFQQQSGIDAITGKSNFDISEWMLRRLLSLLAGGDAQIAMLCKTMVARKVLQAAWKESLAIERAEIREIDAAKHFGVAVDACLFSCRLGGGRSTTTCQTFASLNAPAPQSELGIVDETLIADIGLYQRWKHLAGDSVYQWRSGVKHDCAKVMELRRDGKKFCNGLGQIASLEEQYLFPMLKSSEVAGGKTDSPRRWMLIPQRKIADPTDPIEQAAPKTWAYLQQHGEALDRRRSSIYRRRPRFSVFGIGDYTFAPWKVAISGFYKRLQFSVIGDVDGKPIVLDDTAYFLACQCEREARLIVELLHSEPAQQFFTSLIFWNAKRPITVDVLKRLDLLALARELNAEEELLALRSEKPMSAAI</sequence>
<dbReference type="STRING" id="314230.DSM3645_15400"/>
<dbReference type="HOGENOM" id="CLU_044835_0_0_0"/>
<dbReference type="Proteomes" id="UP000004358">
    <property type="component" value="Unassembled WGS sequence"/>
</dbReference>
<keyword evidence="2" id="KW-0808">Transferase</keyword>
<dbReference type="GO" id="GO:0008168">
    <property type="term" value="F:methyltransferase activity"/>
    <property type="evidence" value="ECO:0007669"/>
    <property type="project" value="UniProtKB-KW"/>
</dbReference>
<evidence type="ECO:0000256" key="3">
    <source>
        <dbReference type="ARBA" id="ARBA00022691"/>
    </source>
</evidence>
<organism evidence="4 5">
    <name type="scientific">Blastopirellula marina DSM 3645</name>
    <dbReference type="NCBI Taxonomy" id="314230"/>
    <lineage>
        <taxon>Bacteria</taxon>
        <taxon>Pseudomonadati</taxon>
        <taxon>Planctomycetota</taxon>
        <taxon>Planctomycetia</taxon>
        <taxon>Pirellulales</taxon>
        <taxon>Pirellulaceae</taxon>
        <taxon>Blastopirellula</taxon>
    </lineage>
</organism>
<dbReference type="OrthoDB" id="32195at2"/>
<gene>
    <name evidence="4" type="ORF">DSM3645_15400</name>
</gene>
<dbReference type="PANTHER" id="PTHR33841:SF5">
    <property type="entry name" value="DNA METHYLASE (MODIFICATION METHYLASE) (METHYLTRANSFERASE)-RELATED"/>
    <property type="match status" value="1"/>
</dbReference>
<keyword evidence="1 4" id="KW-0489">Methyltransferase</keyword>
<reference evidence="4 5" key="1">
    <citation type="submission" date="2006-02" db="EMBL/GenBank/DDBJ databases">
        <authorList>
            <person name="Amann R."/>
            <person name="Ferriera S."/>
            <person name="Johnson J."/>
            <person name="Kravitz S."/>
            <person name="Halpern A."/>
            <person name="Remington K."/>
            <person name="Beeson K."/>
            <person name="Tran B."/>
            <person name="Rogers Y.-H."/>
            <person name="Friedman R."/>
            <person name="Venter J.C."/>
        </authorList>
    </citation>
    <scope>NUCLEOTIDE SEQUENCE [LARGE SCALE GENOMIC DNA]</scope>
    <source>
        <strain evidence="4 5">DSM 3645</strain>
    </source>
</reference>
<evidence type="ECO:0000256" key="1">
    <source>
        <dbReference type="ARBA" id="ARBA00022603"/>
    </source>
</evidence>
<evidence type="ECO:0000256" key="2">
    <source>
        <dbReference type="ARBA" id="ARBA00022679"/>
    </source>
</evidence>
<dbReference type="EMBL" id="AANZ01000023">
    <property type="protein sequence ID" value="EAQ78175.1"/>
    <property type="molecule type" value="Genomic_DNA"/>
</dbReference>
<proteinExistence type="predicted"/>
<dbReference type="AlphaFoldDB" id="A3ZZ96"/>
<dbReference type="eggNOG" id="COG0827">
    <property type="taxonomic scope" value="Bacteria"/>
</dbReference>
<dbReference type="GO" id="GO:0032259">
    <property type="term" value="P:methylation"/>
    <property type="evidence" value="ECO:0007669"/>
    <property type="project" value="UniProtKB-KW"/>
</dbReference>
<dbReference type="InterPro" id="IPR029063">
    <property type="entry name" value="SAM-dependent_MTases_sf"/>
</dbReference>
<dbReference type="RefSeq" id="WP_002650978.1">
    <property type="nucleotide sequence ID" value="NZ_CH672376.1"/>
</dbReference>
<dbReference type="InterPro" id="IPR050953">
    <property type="entry name" value="N4_N6_ade-DNA_methylase"/>
</dbReference>
<dbReference type="Gene3D" id="3.40.50.150">
    <property type="entry name" value="Vaccinia Virus protein VP39"/>
    <property type="match status" value="1"/>
</dbReference>
<dbReference type="PRINTS" id="PR00507">
    <property type="entry name" value="N12N6MTFRASE"/>
</dbReference>
<keyword evidence="3" id="KW-0949">S-adenosyl-L-methionine</keyword>
<dbReference type="SUPFAM" id="SSF53335">
    <property type="entry name" value="S-adenosyl-L-methionine-dependent methyltransferases"/>
    <property type="match status" value="1"/>
</dbReference>
<evidence type="ECO:0000313" key="5">
    <source>
        <dbReference type="Proteomes" id="UP000004358"/>
    </source>
</evidence>
<protein>
    <submittedName>
        <fullName evidence="4">Modification methylase NspV</fullName>
    </submittedName>
</protein>
<name>A3ZZ96_9BACT</name>
<evidence type="ECO:0000313" key="4">
    <source>
        <dbReference type="EMBL" id="EAQ78175.1"/>
    </source>
</evidence>